<dbReference type="AlphaFoldDB" id="A0AAN9L5Z9"/>
<organism evidence="2 3">
    <name type="scientific">Canavalia gladiata</name>
    <name type="common">Sword bean</name>
    <name type="synonym">Dolichos gladiatus</name>
    <dbReference type="NCBI Taxonomy" id="3824"/>
    <lineage>
        <taxon>Eukaryota</taxon>
        <taxon>Viridiplantae</taxon>
        <taxon>Streptophyta</taxon>
        <taxon>Embryophyta</taxon>
        <taxon>Tracheophyta</taxon>
        <taxon>Spermatophyta</taxon>
        <taxon>Magnoliopsida</taxon>
        <taxon>eudicotyledons</taxon>
        <taxon>Gunneridae</taxon>
        <taxon>Pentapetalae</taxon>
        <taxon>rosids</taxon>
        <taxon>fabids</taxon>
        <taxon>Fabales</taxon>
        <taxon>Fabaceae</taxon>
        <taxon>Papilionoideae</taxon>
        <taxon>50 kb inversion clade</taxon>
        <taxon>NPAAA clade</taxon>
        <taxon>indigoferoid/millettioid clade</taxon>
        <taxon>Phaseoleae</taxon>
        <taxon>Canavalia</taxon>
    </lineage>
</organism>
<gene>
    <name evidence="2" type="ORF">VNO77_24288</name>
</gene>
<proteinExistence type="predicted"/>
<evidence type="ECO:0000313" key="2">
    <source>
        <dbReference type="EMBL" id="KAK7330102.1"/>
    </source>
</evidence>
<sequence>MKYVAFSKKRPKGLEQAFHACEKLVMKEQSQSSLENNQVNKPPHQSTLDSNISPKNSVHRVLPVLASFI</sequence>
<feature type="region of interest" description="Disordered" evidence="1">
    <location>
        <begin position="29"/>
        <end position="54"/>
    </location>
</feature>
<evidence type="ECO:0000256" key="1">
    <source>
        <dbReference type="SAM" id="MobiDB-lite"/>
    </source>
</evidence>
<name>A0AAN9L5Z9_CANGL</name>
<keyword evidence="3" id="KW-1185">Reference proteome</keyword>
<evidence type="ECO:0000313" key="3">
    <source>
        <dbReference type="Proteomes" id="UP001367508"/>
    </source>
</evidence>
<reference evidence="2 3" key="1">
    <citation type="submission" date="2024-01" db="EMBL/GenBank/DDBJ databases">
        <title>The genomes of 5 underutilized Papilionoideae crops provide insights into root nodulation and disease resistanc.</title>
        <authorList>
            <person name="Jiang F."/>
        </authorList>
    </citation>
    <scope>NUCLEOTIDE SEQUENCE [LARGE SCALE GENOMIC DNA]</scope>
    <source>
        <strain evidence="2">LVBAO_FW01</strain>
        <tissue evidence="2">Leaves</tissue>
    </source>
</reference>
<dbReference type="Proteomes" id="UP001367508">
    <property type="component" value="Unassembled WGS sequence"/>
</dbReference>
<dbReference type="EMBL" id="JAYMYQ010000005">
    <property type="protein sequence ID" value="KAK7330102.1"/>
    <property type="molecule type" value="Genomic_DNA"/>
</dbReference>
<protein>
    <submittedName>
        <fullName evidence="2">Uncharacterized protein</fullName>
    </submittedName>
</protein>
<comment type="caution">
    <text evidence="2">The sequence shown here is derived from an EMBL/GenBank/DDBJ whole genome shotgun (WGS) entry which is preliminary data.</text>
</comment>
<accession>A0AAN9L5Z9</accession>